<dbReference type="EMBL" id="CM017876">
    <property type="protein sequence ID" value="KAG1342511.1"/>
    <property type="molecule type" value="Genomic_DNA"/>
</dbReference>
<proteinExistence type="predicted"/>
<dbReference type="Proteomes" id="UP000797356">
    <property type="component" value="Chromosome 5"/>
</dbReference>
<keyword evidence="1" id="KW-0175">Coiled coil</keyword>
<keyword evidence="3" id="KW-1185">Reference proteome</keyword>
<evidence type="ECO:0000256" key="1">
    <source>
        <dbReference type="SAM" id="Coils"/>
    </source>
</evidence>
<reference evidence="2" key="1">
    <citation type="journal article" date="2017" name="Gigascience">
        <title>The genome draft of coconut (Cocos nucifera).</title>
        <authorList>
            <person name="Xiao Y."/>
            <person name="Xu P."/>
            <person name="Fan H."/>
            <person name="Baudouin L."/>
            <person name="Xia W."/>
            <person name="Bocs S."/>
            <person name="Xu J."/>
            <person name="Li Q."/>
            <person name="Guo A."/>
            <person name="Zhou L."/>
            <person name="Li J."/>
            <person name="Wu Y."/>
            <person name="Ma Z."/>
            <person name="Armero A."/>
            <person name="Issali A.E."/>
            <person name="Liu N."/>
            <person name="Peng M."/>
            <person name="Yang Y."/>
        </authorList>
    </citation>
    <scope>NUCLEOTIDE SEQUENCE</scope>
    <source>
        <tissue evidence="2">Spear leaf of Hainan Tall coconut</tissue>
    </source>
</reference>
<dbReference type="AlphaFoldDB" id="A0A8K0I9F7"/>
<sequence length="114" mass="13166">MKGSILPHIIKKMVRMEDAERFDESFTTYLELGHYLFAHSKATDLHQAEASKALQEVQMEVERVQAKVDRLKVASKIQTTEVEHLREVLWREEEASMGLRAALALSEDERKKAK</sequence>
<organism evidence="2 3">
    <name type="scientific">Cocos nucifera</name>
    <name type="common">Coconut palm</name>
    <dbReference type="NCBI Taxonomy" id="13894"/>
    <lineage>
        <taxon>Eukaryota</taxon>
        <taxon>Viridiplantae</taxon>
        <taxon>Streptophyta</taxon>
        <taxon>Embryophyta</taxon>
        <taxon>Tracheophyta</taxon>
        <taxon>Spermatophyta</taxon>
        <taxon>Magnoliopsida</taxon>
        <taxon>Liliopsida</taxon>
        <taxon>Arecaceae</taxon>
        <taxon>Arecoideae</taxon>
        <taxon>Cocoseae</taxon>
        <taxon>Attaleinae</taxon>
        <taxon>Cocos</taxon>
    </lineage>
</organism>
<feature type="coiled-coil region" evidence="1">
    <location>
        <begin position="47"/>
        <end position="74"/>
    </location>
</feature>
<protein>
    <submittedName>
        <fullName evidence="2">Uncharacterized protein</fullName>
    </submittedName>
</protein>
<accession>A0A8K0I9F7</accession>
<evidence type="ECO:0000313" key="3">
    <source>
        <dbReference type="Proteomes" id="UP000797356"/>
    </source>
</evidence>
<name>A0A8K0I9F7_COCNU</name>
<reference evidence="2" key="2">
    <citation type="submission" date="2019-07" db="EMBL/GenBank/DDBJ databases">
        <authorList>
            <person name="Yang Y."/>
            <person name="Bocs S."/>
            <person name="Baudouin L."/>
        </authorList>
    </citation>
    <scope>NUCLEOTIDE SEQUENCE</scope>
    <source>
        <tissue evidence="2">Spear leaf of Hainan Tall coconut</tissue>
    </source>
</reference>
<gene>
    <name evidence="2" type="ORF">COCNU_05G007400</name>
</gene>
<evidence type="ECO:0000313" key="2">
    <source>
        <dbReference type="EMBL" id="KAG1342511.1"/>
    </source>
</evidence>
<comment type="caution">
    <text evidence="2">The sequence shown here is derived from an EMBL/GenBank/DDBJ whole genome shotgun (WGS) entry which is preliminary data.</text>
</comment>